<dbReference type="Proteomes" id="UP000076798">
    <property type="component" value="Unassembled WGS sequence"/>
</dbReference>
<dbReference type="AlphaFoldDB" id="A0A166A9S4"/>
<dbReference type="OrthoDB" id="2783256at2759"/>
<dbReference type="InterPro" id="IPR046522">
    <property type="entry name" value="DUF6699"/>
</dbReference>
<dbReference type="EMBL" id="KV428152">
    <property type="protein sequence ID" value="KZT35116.1"/>
    <property type="molecule type" value="Genomic_DNA"/>
</dbReference>
<evidence type="ECO:0000313" key="4">
    <source>
        <dbReference type="Proteomes" id="UP000076798"/>
    </source>
</evidence>
<evidence type="ECO:0000256" key="1">
    <source>
        <dbReference type="SAM" id="MobiDB-lite"/>
    </source>
</evidence>
<organism evidence="3 4">
    <name type="scientific">Sistotremastrum suecicum HHB10207 ss-3</name>
    <dbReference type="NCBI Taxonomy" id="1314776"/>
    <lineage>
        <taxon>Eukaryota</taxon>
        <taxon>Fungi</taxon>
        <taxon>Dikarya</taxon>
        <taxon>Basidiomycota</taxon>
        <taxon>Agaricomycotina</taxon>
        <taxon>Agaricomycetes</taxon>
        <taxon>Sistotremastrales</taxon>
        <taxon>Sistotremastraceae</taxon>
        <taxon>Sistotremastrum</taxon>
    </lineage>
</organism>
<name>A0A166A9S4_9AGAM</name>
<evidence type="ECO:0000313" key="3">
    <source>
        <dbReference type="EMBL" id="KZT35116.1"/>
    </source>
</evidence>
<protein>
    <recommendedName>
        <fullName evidence="2">DUF6699 domain-containing protein</fullName>
    </recommendedName>
</protein>
<proteinExistence type="predicted"/>
<gene>
    <name evidence="3" type="ORF">SISSUDRAFT_200799</name>
</gene>
<feature type="domain" description="DUF6699" evidence="2">
    <location>
        <begin position="156"/>
        <end position="288"/>
    </location>
</feature>
<sequence length="301" mass="33452">MSSRSAAETPPPSYESAIAYGILARTGTTPFPDAPQLRTLMLPTPSPESPTVGLHPLPAPATSVKKPHRSSRVTSTKDVEMAGSSSKHRKHDIKHDIKSNGWFSDTSNLRSSRDKSSDLKKSILKATVRSPASSSTTEPESQAHWLLGYNARHKYLQCDLSLPETHMRCFTDRSSTIPLDVLKEHATSPPTRVLHIVCDDFAWPIKVTNVNGVTCSDVLDAVRNVLSLNVTGDEWKRIVSPAREAVKAAFARRCRSSHALEEWEKRQGLRRVDFLCDKTIWDGLYPKPGKPGVWILALRRQ</sequence>
<evidence type="ECO:0000259" key="2">
    <source>
        <dbReference type="Pfam" id="PF20415"/>
    </source>
</evidence>
<accession>A0A166A9S4</accession>
<keyword evidence="4" id="KW-1185">Reference proteome</keyword>
<dbReference type="Pfam" id="PF20415">
    <property type="entry name" value="DUF6699"/>
    <property type="match status" value="1"/>
</dbReference>
<feature type="region of interest" description="Disordered" evidence="1">
    <location>
        <begin position="27"/>
        <end position="93"/>
    </location>
</feature>
<reference evidence="3 4" key="1">
    <citation type="journal article" date="2016" name="Mol. Biol. Evol.">
        <title>Comparative Genomics of Early-Diverging Mushroom-Forming Fungi Provides Insights into the Origins of Lignocellulose Decay Capabilities.</title>
        <authorList>
            <person name="Nagy L.G."/>
            <person name="Riley R."/>
            <person name="Tritt A."/>
            <person name="Adam C."/>
            <person name="Daum C."/>
            <person name="Floudas D."/>
            <person name="Sun H."/>
            <person name="Yadav J.S."/>
            <person name="Pangilinan J."/>
            <person name="Larsson K.H."/>
            <person name="Matsuura K."/>
            <person name="Barry K."/>
            <person name="Labutti K."/>
            <person name="Kuo R."/>
            <person name="Ohm R.A."/>
            <person name="Bhattacharya S.S."/>
            <person name="Shirouzu T."/>
            <person name="Yoshinaga Y."/>
            <person name="Martin F.M."/>
            <person name="Grigoriev I.V."/>
            <person name="Hibbett D.S."/>
        </authorList>
    </citation>
    <scope>NUCLEOTIDE SEQUENCE [LARGE SCALE GENOMIC DNA]</scope>
    <source>
        <strain evidence="3 4">HHB10207 ss-3</strain>
    </source>
</reference>